<evidence type="ECO:0000256" key="1">
    <source>
        <dbReference type="ARBA" id="ARBA00004141"/>
    </source>
</evidence>
<feature type="transmembrane region" description="Helical" evidence="7">
    <location>
        <begin position="632"/>
        <end position="653"/>
    </location>
</feature>
<reference evidence="8 9" key="1">
    <citation type="journal article" date="2014" name="BMC Genomics">
        <title>Comparative genomics of the major fungal agents of human and animal Sporotrichosis: Sporothrix schenckii and Sporothrix brasiliensis.</title>
        <authorList>
            <person name="Teixeira M.M."/>
            <person name="de Almeida L.G."/>
            <person name="Kubitschek-Barreira P."/>
            <person name="Alves F.L."/>
            <person name="Kioshima E.S."/>
            <person name="Abadio A.K."/>
            <person name="Fernandes L."/>
            <person name="Derengowski L.S."/>
            <person name="Ferreira K.S."/>
            <person name="Souza R.C."/>
            <person name="Ruiz J.C."/>
            <person name="de Andrade N.C."/>
            <person name="Paes H.C."/>
            <person name="Nicola A.M."/>
            <person name="Albuquerque P."/>
            <person name="Gerber A.L."/>
            <person name="Martins V.P."/>
            <person name="Peconick L.D."/>
            <person name="Neto A.V."/>
            <person name="Chaucanez C.B."/>
            <person name="Silva P.A."/>
            <person name="Cunha O.L."/>
            <person name="de Oliveira F.F."/>
            <person name="dos Santos T.C."/>
            <person name="Barros A.L."/>
            <person name="Soares M.A."/>
            <person name="de Oliveira L.M."/>
            <person name="Marini M.M."/>
            <person name="Villalobos-Duno H."/>
            <person name="Cunha M.M."/>
            <person name="de Hoog S."/>
            <person name="da Silveira J.F."/>
            <person name="Henrissat B."/>
            <person name="Nino-Vega G.A."/>
            <person name="Cisalpino P.S."/>
            <person name="Mora-Montes H.M."/>
            <person name="Almeida S.R."/>
            <person name="Stajich J.E."/>
            <person name="Lopes-Bezerra L.M."/>
            <person name="Vasconcelos A.T."/>
            <person name="Felipe M.S."/>
        </authorList>
    </citation>
    <scope>NUCLEOTIDE SEQUENCE [LARGE SCALE GENOMIC DNA]</scope>
    <source>
        <strain evidence="8 9">5110</strain>
    </source>
</reference>
<dbReference type="VEuPathDB" id="FungiDB:SPBR_00299"/>
<keyword evidence="9" id="KW-1185">Reference proteome</keyword>
<sequence>MTPSRSIPTGSPTTGGHQESIAGLASSFAASLADPSPLAQEVLARDIAELSPSEIEAENRAAALAPASYHSAGIVPYADGSQDDIDTDSDIDGPGSKGPYLYRRPSAIAYGNTRPVLGVAPASGPALSKVEKLKSREAERSLLRDNHLLPPKHISAAAGPGHAGSSSTAAGADGREPGLFTRVYKSVFSTRRPKDTAEEERRLRGDGAGGLPDERTALLGTAPSAPEFDGSETGPHLDEQWNAAVAAGQIHTTWQREAKTIAVYSRSLIITFLLQYSINITGVFAVGHIGKAELGAVSLAAMTASITFYAPCQGLATCLDTLCSQAYGSGHKFLVGLQLQRMCCFLLILCVPLAGIWFFSEEILVSLVPEREIAALAGLYLRVLVISMPASAVFECSKRYMQAQGLFTANTYVLLIAAPMNIFLNWLFVWQLQLGFIGAPISAVITQWTMPLLLFLYVYFVDGAQCWGGFTWRIFSNWGPMIKLALPGMIMVEAEFFAFEILTLGAGRFGSTTLAAQSILVTLTSTTYQLPFPMSVAASTRIANLIGAKLPIAAKTCANVATAAGVGLGLFNCLWVFAFRYQVPRLFTSDPDVIELVAQATPVVAVLQIFDGTACVASSLLRGVGRQEIGSYANLAAYYIVALPISFATAFSLGWGLRGLWAGVGIGLFLVTVAEYAYLYSYNWHRAVEEAEQRNLSG</sequence>
<evidence type="ECO:0000256" key="5">
    <source>
        <dbReference type="ARBA" id="ARBA00023136"/>
    </source>
</evidence>
<evidence type="ECO:0000256" key="2">
    <source>
        <dbReference type="ARBA" id="ARBA00010199"/>
    </source>
</evidence>
<dbReference type="PANTHER" id="PTHR11206">
    <property type="entry name" value="MULTIDRUG RESISTANCE PROTEIN"/>
    <property type="match status" value="1"/>
</dbReference>
<protein>
    <submittedName>
        <fullName evidence="8">Multidrug resistance protein, MATE family</fullName>
    </submittedName>
</protein>
<feature type="transmembrane region" description="Helical" evidence="7">
    <location>
        <begin position="557"/>
        <end position="577"/>
    </location>
</feature>
<feature type="transmembrane region" description="Helical" evidence="7">
    <location>
        <begin position="481"/>
        <end position="502"/>
    </location>
</feature>
<feature type="compositionally biased region" description="Acidic residues" evidence="6">
    <location>
        <begin position="81"/>
        <end position="91"/>
    </location>
</feature>
<feature type="region of interest" description="Disordered" evidence="6">
    <location>
        <begin position="1"/>
        <end position="22"/>
    </location>
</feature>
<feature type="compositionally biased region" description="Polar residues" evidence="6">
    <location>
        <begin position="1"/>
        <end position="17"/>
    </location>
</feature>
<evidence type="ECO:0000256" key="6">
    <source>
        <dbReference type="SAM" id="MobiDB-lite"/>
    </source>
</evidence>
<feature type="transmembrane region" description="Helical" evidence="7">
    <location>
        <begin position="372"/>
        <end position="394"/>
    </location>
</feature>
<dbReference type="OrthoDB" id="2126698at2759"/>
<keyword evidence="4 7" id="KW-1133">Transmembrane helix</keyword>
<dbReference type="AlphaFoldDB" id="A0A0C2IM86"/>
<feature type="transmembrane region" description="Helical" evidence="7">
    <location>
        <begin position="342"/>
        <end position="360"/>
    </location>
</feature>
<dbReference type="GO" id="GO:0015297">
    <property type="term" value="F:antiporter activity"/>
    <property type="evidence" value="ECO:0007669"/>
    <property type="project" value="InterPro"/>
</dbReference>
<dbReference type="HOGENOM" id="CLU_012893_1_2_1"/>
<dbReference type="EMBL" id="AWTV01000008">
    <property type="protein sequence ID" value="KIH90136.1"/>
    <property type="molecule type" value="Genomic_DNA"/>
</dbReference>
<feature type="transmembrane region" description="Helical" evidence="7">
    <location>
        <begin position="514"/>
        <end position="536"/>
    </location>
</feature>
<gene>
    <name evidence="8" type="ORF">SPBR_00299</name>
</gene>
<feature type="transmembrane region" description="Helical" evidence="7">
    <location>
        <begin position="406"/>
        <end position="428"/>
    </location>
</feature>
<feature type="transmembrane region" description="Helical" evidence="7">
    <location>
        <begin position="434"/>
        <end position="460"/>
    </location>
</feature>
<dbReference type="Pfam" id="PF01554">
    <property type="entry name" value="MatE"/>
    <property type="match status" value="2"/>
</dbReference>
<evidence type="ECO:0000256" key="7">
    <source>
        <dbReference type="SAM" id="Phobius"/>
    </source>
</evidence>
<dbReference type="GO" id="GO:1990961">
    <property type="term" value="P:xenobiotic detoxification by transmembrane export across the plasma membrane"/>
    <property type="evidence" value="ECO:0007669"/>
    <property type="project" value="InterPro"/>
</dbReference>
<organism evidence="8 9">
    <name type="scientific">Sporothrix brasiliensis 5110</name>
    <dbReference type="NCBI Taxonomy" id="1398154"/>
    <lineage>
        <taxon>Eukaryota</taxon>
        <taxon>Fungi</taxon>
        <taxon>Dikarya</taxon>
        <taxon>Ascomycota</taxon>
        <taxon>Pezizomycotina</taxon>
        <taxon>Sordariomycetes</taxon>
        <taxon>Sordariomycetidae</taxon>
        <taxon>Ophiostomatales</taxon>
        <taxon>Ophiostomataceae</taxon>
        <taxon>Sporothrix</taxon>
    </lineage>
</organism>
<dbReference type="GO" id="GO:0042910">
    <property type="term" value="F:xenobiotic transmembrane transporter activity"/>
    <property type="evidence" value="ECO:0007669"/>
    <property type="project" value="InterPro"/>
</dbReference>
<proteinExistence type="inferred from homology"/>
<feature type="compositionally biased region" description="Basic and acidic residues" evidence="6">
    <location>
        <begin position="192"/>
        <end position="205"/>
    </location>
</feature>
<accession>A0A0C2IM86</accession>
<comment type="subcellular location">
    <subcellularLocation>
        <location evidence="1">Membrane</location>
        <topology evidence="1">Multi-pass membrane protein</topology>
    </subcellularLocation>
</comment>
<dbReference type="RefSeq" id="XP_040618146.1">
    <property type="nucleotide sequence ID" value="XM_040758618.1"/>
</dbReference>
<feature type="region of interest" description="Disordered" evidence="6">
    <location>
        <begin position="73"/>
        <end position="98"/>
    </location>
</feature>
<evidence type="ECO:0000313" key="9">
    <source>
        <dbReference type="Proteomes" id="UP000031575"/>
    </source>
</evidence>
<evidence type="ECO:0000256" key="4">
    <source>
        <dbReference type="ARBA" id="ARBA00022989"/>
    </source>
</evidence>
<feature type="transmembrane region" description="Helical" evidence="7">
    <location>
        <begin position="597"/>
        <end position="620"/>
    </location>
</feature>
<evidence type="ECO:0000313" key="8">
    <source>
        <dbReference type="EMBL" id="KIH90136.1"/>
    </source>
</evidence>
<dbReference type="GO" id="GO:0016020">
    <property type="term" value="C:membrane"/>
    <property type="evidence" value="ECO:0007669"/>
    <property type="project" value="UniProtKB-SubCell"/>
</dbReference>
<dbReference type="CDD" id="cd13132">
    <property type="entry name" value="MATE_eukaryotic"/>
    <property type="match status" value="1"/>
</dbReference>
<feature type="region of interest" description="Disordered" evidence="6">
    <location>
        <begin position="144"/>
        <end position="176"/>
    </location>
</feature>
<feature type="region of interest" description="Disordered" evidence="6">
    <location>
        <begin position="191"/>
        <end position="236"/>
    </location>
</feature>
<feature type="transmembrane region" description="Helical" evidence="7">
    <location>
        <begin position="659"/>
        <end position="679"/>
    </location>
</feature>
<keyword evidence="3 7" id="KW-0812">Transmembrane</keyword>
<dbReference type="GeneID" id="63673539"/>
<dbReference type="InterPro" id="IPR002528">
    <property type="entry name" value="MATE_fam"/>
</dbReference>
<feature type="compositionally biased region" description="Low complexity" evidence="6">
    <location>
        <begin position="155"/>
        <end position="172"/>
    </location>
</feature>
<dbReference type="NCBIfam" id="TIGR00797">
    <property type="entry name" value="matE"/>
    <property type="match status" value="1"/>
</dbReference>
<evidence type="ECO:0000256" key="3">
    <source>
        <dbReference type="ARBA" id="ARBA00022692"/>
    </source>
</evidence>
<name>A0A0C2IM86_9PEZI</name>
<comment type="similarity">
    <text evidence="2">Belongs to the multi antimicrobial extrusion (MATE) (TC 2.A.66.1) family.</text>
</comment>
<dbReference type="Proteomes" id="UP000031575">
    <property type="component" value="Unassembled WGS sequence"/>
</dbReference>
<comment type="caution">
    <text evidence="8">The sequence shown here is derived from an EMBL/GenBank/DDBJ whole genome shotgun (WGS) entry which is preliminary data.</text>
</comment>
<dbReference type="InterPro" id="IPR045069">
    <property type="entry name" value="MATE_euk"/>
</dbReference>
<keyword evidence="5 7" id="KW-0472">Membrane</keyword>